<dbReference type="AlphaFoldDB" id="A0A4Q9JVN3"/>
<comment type="caution">
    <text evidence="3">The sequence shown here is derived from an EMBL/GenBank/DDBJ whole genome shotgun (WGS) entry which is preliminary data.</text>
</comment>
<gene>
    <name evidence="3" type="ORF">DU473_01340</name>
</gene>
<dbReference type="InterPro" id="IPR003399">
    <property type="entry name" value="Mce/MlaD"/>
</dbReference>
<dbReference type="OrthoDB" id="5372112at2"/>
<keyword evidence="1" id="KW-0812">Transmembrane</keyword>
<evidence type="ECO:0000259" key="2">
    <source>
        <dbReference type="Pfam" id="PF02470"/>
    </source>
</evidence>
<feature type="transmembrane region" description="Helical" evidence="1">
    <location>
        <begin position="6"/>
        <end position="28"/>
    </location>
</feature>
<dbReference type="PANTHER" id="PTHR36698:SF3">
    <property type="entry name" value="ABC-TYPE TRANSPORT AUXILIARY LIPOPROTEIN COMPONENT DOMAIN-CONTAINING PROTEIN"/>
    <property type="match status" value="1"/>
</dbReference>
<dbReference type="RefSeq" id="WP_131164050.1">
    <property type="nucleotide sequence ID" value="NZ_CP076657.1"/>
</dbReference>
<organism evidence="3 4">
    <name type="scientific">Campylobacter novaezeelandiae</name>
    <dbReference type="NCBI Taxonomy" id="2267891"/>
    <lineage>
        <taxon>Bacteria</taxon>
        <taxon>Pseudomonadati</taxon>
        <taxon>Campylobacterota</taxon>
        <taxon>Epsilonproteobacteria</taxon>
        <taxon>Campylobacterales</taxon>
        <taxon>Campylobacteraceae</taxon>
        <taxon>Campylobacter</taxon>
    </lineage>
</organism>
<keyword evidence="1" id="KW-0472">Membrane</keyword>
<feature type="domain" description="Mce/MlaD" evidence="2">
    <location>
        <begin position="39"/>
        <end position="116"/>
    </location>
</feature>
<name>A0A4Q9JVN3_9BACT</name>
<evidence type="ECO:0000313" key="3">
    <source>
        <dbReference type="EMBL" id="TBR81955.1"/>
    </source>
</evidence>
<dbReference type="PANTHER" id="PTHR36698">
    <property type="entry name" value="BLL5892 PROTEIN"/>
    <property type="match status" value="1"/>
</dbReference>
<dbReference type="EMBL" id="QPGR01000002">
    <property type="protein sequence ID" value="TBR81955.1"/>
    <property type="molecule type" value="Genomic_DNA"/>
</dbReference>
<keyword evidence="1" id="KW-1133">Transmembrane helix</keyword>
<protein>
    <submittedName>
        <fullName evidence="3">MCE family protein</fullName>
    </submittedName>
</protein>
<keyword evidence="4" id="KW-1185">Reference proteome</keyword>
<proteinExistence type="predicted"/>
<sequence>MENKASYFWIGLFVFSIFSFSFIFIIWFQGYSKNEEFSYYEIHTQESVAGLSVKAPVRLLGVEIGNVEKISINEKDNLSVNILIKVKKNTPIKEDTFATLQLQGITGLKFIQLQGGSKNSKRLISTKTYIPIIKFKESFFTAIDKQSEHIFSLVKTADNKSKILLSDKNLKNVELILQNLATLSSNINQNFNLLNENLISTSKKLGIMADEVSILSKNARLSLENINNSSILFNNFIKKADNKLENYDDLRFSLLSNLELFKILLLESNQLLKDLRRSPSDLIFKDNKPKLGPGE</sequence>
<dbReference type="Pfam" id="PF02470">
    <property type="entry name" value="MlaD"/>
    <property type="match status" value="1"/>
</dbReference>
<accession>A0A4Q9JVN3</accession>
<evidence type="ECO:0000256" key="1">
    <source>
        <dbReference type="SAM" id="Phobius"/>
    </source>
</evidence>
<evidence type="ECO:0000313" key="4">
    <source>
        <dbReference type="Proteomes" id="UP000292583"/>
    </source>
</evidence>
<dbReference type="Proteomes" id="UP000292583">
    <property type="component" value="Unassembled WGS sequence"/>
</dbReference>
<reference evidence="3 4" key="1">
    <citation type="submission" date="2018-07" db="EMBL/GenBank/DDBJ databases">
        <title>Campylobacter zealandensis sp. nov., isolated from birds and water in New Zealand.</title>
        <authorList>
            <person name="Wilkinson D.A."/>
            <person name="Biggs P.J."/>
            <person name="French N.P."/>
            <person name="Midwinter A.C."/>
        </authorList>
    </citation>
    <scope>NUCLEOTIDE SEQUENCE [LARGE SCALE GENOMIC DNA]</scope>
    <source>
        <strain evidence="3 4">B423b</strain>
    </source>
</reference>